<feature type="domain" description="Gfo/Idh/MocA-like oxidoreductase C-terminal" evidence="4">
    <location>
        <begin position="133"/>
        <end position="346"/>
    </location>
</feature>
<dbReference type="InterPro" id="IPR004104">
    <property type="entry name" value="Gfo/Idh/MocA-like_OxRdtase_C"/>
</dbReference>
<dbReference type="Proteomes" id="UP000297288">
    <property type="component" value="Unassembled WGS sequence"/>
</dbReference>
<dbReference type="InterPro" id="IPR051317">
    <property type="entry name" value="Gfo/Idh/MocA_oxidoreduct"/>
</dbReference>
<accession>A0A4Z0W4T5</accession>
<dbReference type="PANTHER" id="PTHR43708">
    <property type="entry name" value="CONSERVED EXPRESSED OXIDOREDUCTASE (EUROFUNG)"/>
    <property type="match status" value="1"/>
</dbReference>
<evidence type="ECO:0000259" key="4">
    <source>
        <dbReference type="Pfam" id="PF02894"/>
    </source>
</evidence>
<feature type="domain" description="Gfo/Idh/MocA-like oxidoreductase N-terminal" evidence="3">
    <location>
        <begin position="5"/>
        <end position="120"/>
    </location>
</feature>
<dbReference type="InterPro" id="IPR000683">
    <property type="entry name" value="Gfo/Idh/MocA-like_OxRdtase_N"/>
</dbReference>
<evidence type="ECO:0000259" key="3">
    <source>
        <dbReference type="Pfam" id="PF01408"/>
    </source>
</evidence>
<dbReference type="OrthoDB" id="40945at2"/>
<comment type="similarity">
    <text evidence="1">Belongs to the Gfo/Idh/MocA family.</text>
</comment>
<organism evidence="5 6">
    <name type="scientific">Geotoga petraea</name>
    <dbReference type="NCBI Taxonomy" id="28234"/>
    <lineage>
        <taxon>Bacteria</taxon>
        <taxon>Thermotogati</taxon>
        <taxon>Thermotogota</taxon>
        <taxon>Thermotogae</taxon>
        <taxon>Petrotogales</taxon>
        <taxon>Petrotogaceae</taxon>
        <taxon>Geotoga</taxon>
    </lineage>
</organism>
<dbReference type="GO" id="GO:0016491">
    <property type="term" value="F:oxidoreductase activity"/>
    <property type="evidence" value="ECO:0007669"/>
    <property type="project" value="UniProtKB-KW"/>
</dbReference>
<keyword evidence="2" id="KW-0560">Oxidoreductase</keyword>
<dbReference type="SUPFAM" id="SSF51735">
    <property type="entry name" value="NAD(P)-binding Rossmann-fold domains"/>
    <property type="match status" value="1"/>
</dbReference>
<protein>
    <submittedName>
        <fullName evidence="5">Oxidoreductase</fullName>
    </submittedName>
</protein>
<dbReference type="EMBL" id="SRME01000001">
    <property type="protein sequence ID" value="TGG88836.1"/>
    <property type="molecule type" value="Genomic_DNA"/>
</dbReference>
<name>A0A4Z0W4T5_9BACT</name>
<proteinExistence type="inferred from homology"/>
<evidence type="ECO:0000313" key="6">
    <source>
        <dbReference type="Proteomes" id="UP000297288"/>
    </source>
</evidence>
<dbReference type="NCBIfam" id="NF008607">
    <property type="entry name" value="PRK11579.1"/>
    <property type="match status" value="1"/>
</dbReference>
<comment type="caution">
    <text evidence="5">The sequence shown here is derived from an EMBL/GenBank/DDBJ whole genome shotgun (WGS) entry which is preliminary data.</text>
</comment>
<gene>
    <name evidence="5" type="ORF">E4650_01175</name>
</gene>
<dbReference type="Gene3D" id="3.40.50.720">
    <property type="entry name" value="NAD(P)-binding Rossmann-like Domain"/>
    <property type="match status" value="1"/>
</dbReference>
<dbReference type="Gene3D" id="3.30.360.10">
    <property type="entry name" value="Dihydrodipicolinate Reductase, domain 2"/>
    <property type="match status" value="1"/>
</dbReference>
<evidence type="ECO:0000313" key="5">
    <source>
        <dbReference type="EMBL" id="TGG88836.1"/>
    </source>
</evidence>
<dbReference type="InterPro" id="IPR036291">
    <property type="entry name" value="NAD(P)-bd_dom_sf"/>
</dbReference>
<evidence type="ECO:0000256" key="2">
    <source>
        <dbReference type="ARBA" id="ARBA00023002"/>
    </source>
</evidence>
<dbReference type="Pfam" id="PF02894">
    <property type="entry name" value="GFO_IDH_MocA_C"/>
    <property type="match status" value="1"/>
</dbReference>
<sequence length="346" mass="40280">MMEKINVGIIGFGLSASVFHAPIIDYLPEFNLKKVYERKSEKSKKEYPYVEVVHNIEDLFDSDIDVILVTTPNKIHYDHAKLALLHNKHVIVEKPFTVTSEEARELVDLAVKKNLVLTVNQNRRWDGDFLTVKKLLETKKLGKVVEFEAHFDRFRNFIKDKWKEKDEPGSGIVYDLGSHLIDQALCLFGEPYAIFADIRKQRPDAVVDDYFEIILDYNTLKVTLKADMLSNYKSPKYIIKGLNGTFIKYGTDVQEGQLKEKITPDDPDYGKDKESNWGKINYIENGEEKSEKIITETGKYHFFYKNLFDRIKNNAKIEVRPETALRTIQIIEKAFESNEKRQFIKL</sequence>
<dbReference type="PANTHER" id="PTHR43708:SF5">
    <property type="entry name" value="CONSERVED EXPRESSED OXIDOREDUCTASE (EUROFUNG)-RELATED"/>
    <property type="match status" value="1"/>
</dbReference>
<dbReference type="AlphaFoldDB" id="A0A4Z0W4T5"/>
<dbReference type="Pfam" id="PF01408">
    <property type="entry name" value="GFO_IDH_MocA"/>
    <property type="match status" value="1"/>
</dbReference>
<reference evidence="5 6" key="1">
    <citation type="submission" date="2019-04" db="EMBL/GenBank/DDBJ databases">
        <title>Draft genome sequence data and analysis of a Fermenting Bacterium, Geotoga petraea strain HO-Geo1, isolated from heavy-oil petroleum reservoir in Russia.</title>
        <authorList>
            <person name="Grouzdev D.S."/>
            <person name="Semenova E.M."/>
            <person name="Sokolova D.S."/>
            <person name="Tourova T.P."/>
            <person name="Poltaraus A.B."/>
            <person name="Nazina T.N."/>
        </authorList>
    </citation>
    <scope>NUCLEOTIDE SEQUENCE [LARGE SCALE GENOMIC DNA]</scope>
    <source>
        <strain evidence="5 6">HO-Geo1</strain>
    </source>
</reference>
<dbReference type="GO" id="GO:0000166">
    <property type="term" value="F:nucleotide binding"/>
    <property type="evidence" value="ECO:0007669"/>
    <property type="project" value="InterPro"/>
</dbReference>
<evidence type="ECO:0000256" key="1">
    <source>
        <dbReference type="ARBA" id="ARBA00010928"/>
    </source>
</evidence>